<dbReference type="OrthoDB" id="9799122at2"/>
<dbReference type="CDD" id="cd03024">
    <property type="entry name" value="DsbA_FrnE"/>
    <property type="match status" value="1"/>
</dbReference>
<dbReference type="Pfam" id="PF01323">
    <property type="entry name" value="DSBA"/>
    <property type="match status" value="1"/>
</dbReference>
<dbReference type="InterPro" id="IPR036249">
    <property type="entry name" value="Thioredoxin-like_sf"/>
</dbReference>
<dbReference type="Proteomes" id="UP000198415">
    <property type="component" value="Unassembled WGS sequence"/>
</dbReference>
<protein>
    <submittedName>
        <fullName evidence="2">Predicted dithiol-disulfide isomerase, DsbA family</fullName>
    </submittedName>
</protein>
<dbReference type="Gene3D" id="3.40.30.10">
    <property type="entry name" value="Glutaredoxin"/>
    <property type="match status" value="1"/>
</dbReference>
<dbReference type="PANTHER" id="PTHR13887">
    <property type="entry name" value="GLUTATHIONE S-TRANSFERASE KAPPA"/>
    <property type="match status" value="1"/>
</dbReference>
<reference evidence="2 3" key="1">
    <citation type="submission" date="2017-06" db="EMBL/GenBank/DDBJ databases">
        <authorList>
            <person name="Kim H.J."/>
            <person name="Triplett B.A."/>
        </authorList>
    </citation>
    <scope>NUCLEOTIDE SEQUENCE [LARGE SCALE GENOMIC DNA]</scope>
    <source>
        <strain evidence="2 3">DSM 43151</strain>
    </source>
</reference>
<dbReference type="RefSeq" id="WP_089299087.1">
    <property type="nucleotide sequence ID" value="NZ_BOMU01000130.1"/>
</dbReference>
<keyword evidence="3" id="KW-1185">Reference proteome</keyword>
<organism evidence="2 3">
    <name type="scientific">Actinoplanes regularis</name>
    <dbReference type="NCBI Taxonomy" id="52697"/>
    <lineage>
        <taxon>Bacteria</taxon>
        <taxon>Bacillati</taxon>
        <taxon>Actinomycetota</taxon>
        <taxon>Actinomycetes</taxon>
        <taxon>Micromonosporales</taxon>
        <taxon>Micromonosporaceae</taxon>
        <taxon>Actinoplanes</taxon>
    </lineage>
</organism>
<accession>A0A239JST6</accession>
<dbReference type="InterPro" id="IPR001853">
    <property type="entry name" value="DSBA-like_thioredoxin_dom"/>
</dbReference>
<dbReference type="EMBL" id="FZNR01000038">
    <property type="protein sequence ID" value="SNT08890.1"/>
    <property type="molecule type" value="Genomic_DNA"/>
</dbReference>
<name>A0A239JST6_9ACTN</name>
<dbReference type="GO" id="GO:0016491">
    <property type="term" value="F:oxidoreductase activity"/>
    <property type="evidence" value="ECO:0007669"/>
    <property type="project" value="InterPro"/>
</dbReference>
<gene>
    <name evidence="2" type="ORF">SAMN06264365_13811</name>
</gene>
<sequence>MDIQVWSDVICPWCYIGKQRLENALAEFDTEATVTYRAYQLDPLPLPQPVPIRQVMAAKAGGAERAEQMFKHVAEIGAGEGLVLDFDRAIAANTFAAHRLIAWAAGQDRQADMLNALQRAHFADGINVGSLPALAGVAGSIGLDAATALAYLESDAGTNAVTTDLIEARELDITSVPTFVVNGKYKVQGAQESAALLDAFAEITRREGVNAGR</sequence>
<evidence type="ECO:0000313" key="3">
    <source>
        <dbReference type="Proteomes" id="UP000198415"/>
    </source>
</evidence>
<feature type="domain" description="DSBA-like thioredoxin" evidence="1">
    <location>
        <begin position="3"/>
        <end position="200"/>
    </location>
</feature>
<dbReference type="AlphaFoldDB" id="A0A239JST6"/>
<dbReference type="PANTHER" id="PTHR13887:SF41">
    <property type="entry name" value="THIOREDOXIN SUPERFAMILY PROTEIN"/>
    <property type="match status" value="1"/>
</dbReference>
<evidence type="ECO:0000313" key="2">
    <source>
        <dbReference type="EMBL" id="SNT08890.1"/>
    </source>
</evidence>
<evidence type="ECO:0000259" key="1">
    <source>
        <dbReference type="Pfam" id="PF01323"/>
    </source>
</evidence>
<keyword evidence="2" id="KW-0413">Isomerase</keyword>
<proteinExistence type="predicted"/>
<dbReference type="SUPFAM" id="SSF52833">
    <property type="entry name" value="Thioredoxin-like"/>
    <property type="match status" value="1"/>
</dbReference>
<dbReference type="GO" id="GO:0016853">
    <property type="term" value="F:isomerase activity"/>
    <property type="evidence" value="ECO:0007669"/>
    <property type="project" value="UniProtKB-KW"/>
</dbReference>